<dbReference type="EMBL" id="JAUSTP010000005">
    <property type="protein sequence ID" value="MDQ0189169.1"/>
    <property type="molecule type" value="Genomic_DNA"/>
</dbReference>
<dbReference type="RefSeq" id="WP_274455027.1">
    <property type="nucleotide sequence ID" value="NZ_CP067097.1"/>
</dbReference>
<evidence type="ECO:0000313" key="2">
    <source>
        <dbReference type="EMBL" id="MDQ0189169.1"/>
    </source>
</evidence>
<proteinExistence type="predicted"/>
<name>A0ABT9XGH8_9BACL</name>
<reference evidence="2 3" key="1">
    <citation type="submission" date="2023-07" db="EMBL/GenBank/DDBJ databases">
        <title>Genomic Encyclopedia of Type Strains, Phase IV (KMG-IV): sequencing the most valuable type-strain genomes for metagenomic binning, comparative biology and taxonomic classification.</title>
        <authorList>
            <person name="Goeker M."/>
        </authorList>
    </citation>
    <scope>NUCLEOTIDE SEQUENCE [LARGE SCALE GENOMIC DNA]</scope>
    <source>
        <strain evidence="2 3">DSM 4006</strain>
    </source>
</reference>
<feature type="region of interest" description="Disordered" evidence="1">
    <location>
        <begin position="163"/>
        <end position="186"/>
    </location>
</feature>
<organism evidence="2 3">
    <name type="scientific">Alicyclobacillus cycloheptanicus</name>
    <dbReference type="NCBI Taxonomy" id="1457"/>
    <lineage>
        <taxon>Bacteria</taxon>
        <taxon>Bacillati</taxon>
        <taxon>Bacillota</taxon>
        <taxon>Bacilli</taxon>
        <taxon>Bacillales</taxon>
        <taxon>Alicyclobacillaceae</taxon>
        <taxon>Alicyclobacillus</taxon>
    </lineage>
</organism>
<gene>
    <name evidence="2" type="ORF">J2S03_000985</name>
</gene>
<dbReference type="PANTHER" id="PTHR38433:SF1">
    <property type="entry name" value="DUF1641 DOMAIN-CONTAINING PROTEIN"/>
    <property type="match status" value="1"/>
</dbReference>
<dbReference type="Pfam" id="PF07849">
    <property type="entry name" value="DUF1641"/>
    <property type="match status" value="1"/>
</dbReference>
<evidence type="ECO:0000256" key="1">
    <source>
        <dbReference type="SAM" id="MobiDB-lite"/>
    </source>
</evidence>
<dbReference type="PANTHER" id="PTHR38433">
    <property type="match status" value="1"/>
</dbReference>
<feature type="compositionally biased region" description="Basic and acidic residues" evidence="1">
    <location>
        <begin position="177"/>
        <end position="186"/>
    </location>
</feature>
<comment type="caution">
    <text evidence="2">The sequence shown here is derived from an EMBL/GenBank/DDBJ whole genome shotgun (WGS) entry which is preliminary data.</text>
</comment>
<evidence type="ECO:0000313" key="3">
    <source>
        <dbReference type="Proteomes" id="UP001232973"/>
    </source>
</evidence>
<dbReference type="Proteomes" id="UP001232973">
    <property type="component" value="Unassembled WGS sequence"/>
</dbReference>
<dbReference type="InterPro" id="IPR012440">
    <property type="entry name" value="DUF1641"/>
</dbReference>
<accession>A0ABT9XGH8</accession>
<protein>
    <submittedName>
        <fullName evidence="2">Uncharacterized protein YjgD (DUF1641 family)</fullName>
    </submittedName>
</protein>
<keyword evidence="3" id="KW-1185">Reference proteome</keyword>
<sequence>MAKPILTIAQEEPSPLRTEQAAMTELMAALTEHHKGLEQGLELVDLLHEKGLLDIVIALLKRGDRVLEIIIRAAEKPGGLSLMKNAIALVQGMSELDAKALVGLFRQVNAGLTAMNAEDRPVVTGAWSLLGLLRDEDVSAGLGVLFGFLKGFGHAVKEAANPAEPGAGSGASFAFEQRGEGENENT</sequence>